<dbReference type="STRING" id="1302687.SAMN05444267_10527"/>
<sequence>MMKKNIYYGMDDVSVKIPQGKGVISNKKIFFANGIS</sequence>
<dbReference type="Proteomes" id="UP000184364">
    <property type="component" value="Unassembled WGS sequence"/>
</dbReference>
<organism evidence="1 2">
    <name type="scientific">Chryseobacterium polytrichastri</name>
    <dbReference type="NCBI Taxonomy" id="1302687"/>
    <lineage>
        <taxon>Bacteria</taxon>
        <taxon>Pseudomonadati</taxon>
        <taxon>Bacteroidota</taxon>
        <taxon>Flavobacteriia</taxon>
        <taxon>Flavobacteriales</taxon>
        <taxon>Weeksellaceae</taxon>
        <taxon>Chryseobacterium group</taxon>
        <taxon>Chryseobacterium</taxon>
    </lineage>
</organism>
<evidence type="ECO:0000313" key="2">
    <source>
        <dbReference type="Proteomes" id="UP000184364"/>
    </source>
</evidence>
<protein>
    <submittedName>
        <fullName evidence="1">Uncharacterized protein</fullName>
    </submittedName>
</protein>
<proteinExistence type="predicted"/>
<dbReference type="AlphaFoldDB" id="A0A1M7JFY6"/>
<dbReference type="EMBL" id="FRAV01000052">
    <property type="protein sequence ID" value="SHM51811.1"/>
    <property type="molecule type" value="Genomic_DNA"/>
</dbReference>
<gene>
    <name evidence="1" type="ORF">SAMN05444267_10527</name>
</gene>
<evidence type="ECO:0000313" key="1">
    <source>
        <dbReference type="EMBL" id="SHM51811.1"/>
    </source>
</evidence>
<keyword evidence="2" id="KW-1185">Reference proteome</keyword>
<name>A0A1M7JFY6_9FLAO</name>
<reference evidence="2" key="1">
    <citation type="submission" date="2016-11" db="EMBL/GenBank/DDBJ databases">
        <authorList>
            <person name="Varghese N."/>
            <person name="Submissions S."/>
        </authorList>
    </citation>
    <scope>NUCLEOTIDE SEQUENCE [LARGE SCALE GENOMIC DNA]</scope>
    <source>
        <strain evidence="2">DSM 26899</strain>
    </source>
</reference>
<accession>A0A1M7JFY6</accession>